<dbReference type="AlphaFoldDB" id="A0AAW0NCE0"/>
<evidence type="ECO:0000313" key="4">
    <source>
        <dbReference type="Proteomes" id="UP001460270"/>
    </source>
</evidence>
<gene>
    <name evidence="3" type="ORF">WMY93_024511</name>
</gene>
<evidence type="ECO:0000256" key="2">
    <source>
        <dbReference type="SAM" id="MobiDB-lite"/>
    </source>
</evidence>
<proteinExistence type="predicted"/>
<feature type="compositionally biased region" description="Basic and acidic residues" evidence="2">
    <location>
        <begin position="20"/>
        <end position="31"/>
    </location>
</feature>
<comment type="caution">
    <text evidence="3">The sequence shown here is derived from an EMBL/GenBank/DDBJ whole genome shotgun (WGS) entry which is preliminary data.</text>
</comment>
<protein>
    <recommendedName>
        <fullName evidence="5">L1 transposable element RRM domain-containing protein</fullName>
    </recommendedName>
</protein>
<reference evidence="4" key="1">
    <citation type="submission" date="2024-04" db="EMBL/GenBank/DDBJ databases">
        <title>Salinicola lusitanus LLJ914,a marine bacterium isolated from the Okinawa Trough.</title>
        <authorList>
            <person name="Li J."/>
        </authorList>
    </citation>
    <scope>NUCLEOTIDE SEQUENCE [LARGE SCALE GENOMIC DNA]</scope>
</reference>
<dbReference type="Proteomes" id="UP001460270">
    <property type="component" value="Unassembled WGS sequence"/>
</dbReference>
<name>A0AAW0NCE0_9GOBI</name>
<dbReference type="Gene3D" id="3.30.70.1820">
    <property type="entry name" value="L1 transposable element, RRM domain"/>
    <property type="match status" value="1"/>
</dbReference>
<evidence type="ECO:0008006" key="5">
    <source>
        <dbReference type="Google" id="ProtNLM"/>
    </source>
</evidence>
<keyword evidence="4" id="KW-1185">Reference proteome</keyword>
<evidence type="ECO:0000313" key="3">
    <source>
        <dbReference type="EMBL" id="KAK7888951.1"/>
    </source>
</evidence>
<dbReference type="PANTHER" id="PTHR11505">
    <property type="entry name" value="L1 TRANSPOSABLE ELEMENT-RELATED"/>
    <property type="match status" value="1"/>
</dbReference>
<sequence>MGKPSKKQIPATEGQLEEENCQKNDNQDTKSADGATSYQELQLTRADMEEMLQKLEQRIVSTLSAQLSADRAVLDRHDQTIQQIETSMNDMQSRLLELESTCTLLKKDNEALKRKTDDLENRSRRNNIRVIGLPEKAEGPHPSAFLADCMKEIFGPNAFASPLKVDRAHRINVQRRNQDAPRPFIARIHHYQHKELLLNLAREKQERAFAEVKSQLRSAGYAYRMFFPAKLQVTDKNGQRITFSTPDEARKFLVNTLK</sequence>
<dbReference type="InterPro" id="IPR004244">
    <property type="entry name" value="Transposase_22"/>
</dbReference>
<dbReference type="EMBL" id="JBBPFD010000018">
    <property type="protein sequence ID" value="KAK7888951.1"/>
    <property type="molecule type" value="Genomic_DNA"/>
</dbReference>
<evidence type="ECO:0000256" key="1">
    <source>
        <dbReference type="SAM" id="Coils"/>
    </source>
</evidence>
<organism evidence="3 4">
    <name type="scientific">Mugilogobius chulae</name>
    <name type="common">yellowstripe goby</name>
    <dbReference type="NCBI Taxonomy" id="88201"/>
    <lineage>
        <taxon>Eukaryota</taxon>
        <taxon>Metazoa</taxon>
        <taxon>Chordata</taxon>
        <taxon>Craniata</taxon>
        <taxon>Vertebrata</taxon>
        <taxon>Euteleostomi</taxon>
        <taxon>Actinopterygii</taxon>
        <taxon>Neopterygii</taxon>
        <taxon>Teleostei</taxon>
        <taxon>Neoteleostei</taxon>
        <taxon>Acanthomorphata</taxon>
        <taxon>Gobiaria</taxon>
        <taxon>Gobiiformes</taxon>
        <taxon>Gobioidei</taxon>
        <taxon>Gobiidae</taxon>
        <taxon>Gobionellinae</taxon>
        <taxon>Mugilogobius</taxon>
    </lineage>
</organism>
<accession>A0AAW0NCE0</accession>
<feature type="region of interest" description="Disordered" evidence="2">
    <location>
        <begin position="1"/>
        <end position="36"/>
    </location>
</feature>
<keyword evidence="1" id="KW-0175">Coiled coil</keyword>
<feature type="coiled-coil region" evidence="1">
    <location>
        <begin position="38"/>
        <end position="122"/>
    </location>
</feature>